<dbReference type="InterPro" id="IPR013780">
    <property type="entry name" value="Glyco_hydro_b"/>
</dbReference>
<evidence type="ECO:0000256" key="4">
    <source>
        <dbReference type="RuleBase" id="RU361153"/>
    </source>
</evidence>
<evidence type="ECO:0000256" key="2">
    <source>
        <dbReference type="ARBA" id="ARBA00022801"/>
    </source>
</evidence>
<feature type="domain" description="Glycoside hydrolase family 5 C-terminal" evidence="7">
    <location>
        <begin position="410"/>
        <end position="487"/>
    </location>
</feature>
<evidence type="ECO:0000313" key="8">
    <source>
        <dbReference type="EMBL" id="EEN45415.1"/>
    </source>
</evidence>
<reference evidence="8" key="1">
    <citation type="journal article" date="2008" name="Nature">
        <title>The amphioxus genome and the evolution of the chordate karyotype.</title>
        <authorList>
            <consortium name="US DOE Joint Genome Institute (JGI-PGF)"/>
            <person name="Putnam N.H."/>
            <person name="Butts T."/>
            <person name="Ferrier D.E.K."/>
            <person name="Furlong R.F."/>
            <person name="Hellsten U."/>
            <person name="Kawashima T."/>
            <person name="Robinson-Rechavi M."/>
            <person name="Shoguchi E."/>
            <person name="Terry A."/>
            <person name="Yu J.-K."/>
            <person name="Benito-Gutierrez E.L."/>
            <person name="Dubchak I."/>
            <person name="Garcia-Fernandez J."/>
            <person name="Gibson-Brown J.J."/>
            <person name="Grigoriev I.V."/>
            <person name="Horton A.C."/>
            <person name="de Jong P.J."/>
            <person name="Jurka J."/>
            <person name="Kapitonov V.V."/>
            <person name="Kohara Y."/>
            <person name="Kuroki Y."/>
            <person name="Lindquist E."/>
            <person name="Lucas S."/>
            <person name="Osoegawa K."/>
            <person name="Pennacchio L.A."/>
            <person name="Salamov A.A."/>
            <person name="Satou Y."/>
            <person name="Sauka-Spengler T."/>
            <person name="Schmutz J."/>
            <person name="Shin-I T."/>
            <person name="Toyoda A."/>
            <person name="Bronner-Fraser M."/>
            <person name="Fujiyama A."/>
            <person name="Holland L.Z."/>
            <person name="Holland P.W.H."/>
            <person name="Satoh N."/>
            <person name="Rokhsar D.S."/>
        </authorList>
    </citation>
    <scope>NUCLEOTIDE SEQUENCE [LARGE SCALE GENOMIC DNA]</scope>
    <source>
        <strain evidence="8">S238N-H82</strain>
        <tissue evidence="8">Testes</tissue>
    </source>
</reference>
<name>C3ZQ36_BRAFL</name>
<proteinExistence type="inferred from homology"/>
<evidence type="ECO:0008006" key="9">
    <source>
        <dbReference type="Google" id="ProtNLM"/>
    </source>
</evidence>
<dbReference type="InterPro" id="IPR001547">
    <property type="entry name" value="Glyco_hydro_5"/>
</dbReference>
<dbReference type="Gene3D" id="3.20.20.80">
    <property type="entry name" value="Glycosidases"/>
    <property type="match status" value="1"/>
</dbReference>
<feature type="domain" description="Glycoside hydrolase family 5" evidence="6">
    <location>
        <begin position="55"/>
        <end position="388"/>
    </location>
</feature>
<evidence type="ECO:0000259" key="6">
    <source>
        <dbReference type="Pfam" id="PF00150"/>
    </source>
</evidence>
<dbReference type="GO" id="GO:0016042">
    <property type="term" value="P:lipid catabolic process"/>
    <property type="evidence" value="ECO:0007669"/>
    <property type="project" value="UniProtKB-ARBA"/>
</dbReference>
<protein>
    <recommendedName>
        <fullName evidence="9">Glycoside hydrolase family 5 domain-containing protein</fullName>
    </recommendedName>
</protein>
<feature type="signal peptide" evidence="5">
    <location>
        <begin position="1"/>
        <end position="19"/>
    </location>
</feature>
<dbReference type="Gene3D" id="2.60.40.1180">
    <property type="entry name" value="Golgi alpha-mannosidase II"/>
    <property type="match status" value="1"/>
</dbReference>
<dbReference type="eggNOG" id="ENOG502RS4Q">
    <property type="taxonomic scope" value="Eukaryota"/>
</dbReference>
<sequence length="522" mass="59294">MAGVRYLLALSCALPVCVCFLTAGVSAAARSRIHVHPDNHWFLDSSGRVRIFHGINAVQKGFPWYPTQMLNQSRLDELQSWGFNALRLGMMWAGAEPQEGRYNQTYMSMIRNITAELGRRGIYTILDMHQDSLDSFYDGVPPWLVASFPPPEHPYPWPLKNVTSYDANYLTQRCSHNFQCLYDNYKGAADKMAGFWKFVATEFSNQTPVLGYELINEPWVGDWTKDPELFLPGHAGKKNVAPLHDRFSRAIRTVDEETMIFYEPVIWGYVFSEDGVLGSGFEHVPGGMAYRNRSVLSYHYYCPLYQQPNQQQYPEYKKVACDDIYGPKMFSAVQEDLETLGGGSFLTEFGLCWPNASDPTYPDTVECGYVLKQADSFLQSWTYWDATPGSRVFWDRTGRAIPESISLFARTYARAVAGIPTEMTFDIDTSHFQLTFTSDLSIKEPTEIFVPRMHYEAGYTVLSSAELECEVDGKDHSLLYIRHKRTNQVTAFLTDESTVTVVPSSHANSISGNICLKVNWQI</sequence>
<dbReference type="InParanoid" id="C3ZQ36"/>
<comment type="similarity">
    <text evidence="1 4">Belongs to the glycosyl hydrolase 5 (cellulase A) family.</text>
</comment>
<dbReference type="GO" id="GO:1901136">
    <property type="term" value="P:carbohydrate derivative catabolic process"/>
    <property type="evidence" value="ECO:0007669"/>
    <property type="project" value="UniProtKB-ARBA"/>
</dbReference>
<dbReference type="Pfam" id="PF18564">
    <property type="entry name" value="Glyco_hydro_5_C"/>
    <property type="match status" value="1"/>
</dbReference>
<dbReference type="PANTHER" id="PTHR31308">
    <property type="match status" value="1"/>
</dbReference>
<dbReference type="AlphaFoldDB" id="C3ZQ36"/>
<accession>C3ZQ36</accession>
<keyword evidence="5" id="KW-0732">Signal</keyword>
<dbReference type="InterPro" id="IPR017853">
    <property type="entry name" value="GH"/>
</dbReference>
<dbReference type="PANTHER" id="PTHR31308:SF3">
    <property type="entry name" value="ENDOGLYCOCERAMIDASE"/>
    <property type="match status" value="1"/>
</dbReference>
<dbReference type="GO" id="GO:0004553">
    <property type="term" value="F:hydrolase activity, hydrolyzing O-glycosyl compounds"/>
    <property type="evidence" value="ECO:0007669"/>
    <property type="project" value="InterPro"/>
</dbReference>
<dbReference type="SUPFAM" id="SSF51445">
    <property type="entry name" value="(Trans)glycosidases"/>
    <property type="match status" value="1"/>
</dbReference>
<dbReference type="GO" id="GO:0000272">
    <property type="term" value="P:polysaccharide catabolic process"/>
    <property type="evidence" value="ECO:0007669"/>
    <property type="project" value="InterPro"/>
</dbReference>
<dbReference type="InterPro" id="IPR052066">
    <property type="entry name" value="Glycosphingolipid_Hydrolases"/>
</dbReference>
<keyword evidence="3 4" id="KW-0326">Glycosidase</keyword>
<dbReference type="InterPro" id="IPR041036">
    <property type="entry name" value="GH5_C"/>
</dbReference>
<organism>
    <name type="scientific">Branchiostoma floridae</name>
    <name type="common">Florida lancelet</name>
    <name type="synonym">Amphioxus</name>
    <dbReference type="NCBI Taxonomy" id="7739"/>
    <lineage>
        <taxon>Eukaryota</taxon>
        <taxon>Metazoa</taxon>
        <taxon>Chordata</taxon>
        <taxon>Cephalochordata</taxon>
        <taxon>Leptocardii</taxon>
        <taxon>Amphioxiformes</taxon>
        <taxon>Branchiostomatidae</taxon>
        <taxon>Branchiostoma</taxon>
    </lineage>
</organism>
<feature type="chain" id="PRO_5002937108" description="Glycoside hydrolase family 5 domain-containing protein" evidence="5">
    <location>
        <begin position="20"/>
        <end position="522"/>
    </location>
</feature>
<dbReference type="EMBL" id="GG666659">
    <property type="protein sequence ID" value="EEN45415.1"/>
    <property type="molecule type" value="Genomic_DNA"/>
</dbReference>
<evidence type="ECO:0000259" key="7">
    <source>
        <dbReference type="Pfam" id="PF18564"/>
    </source>
</evidence>
<gene>
    <name evidence="8" type="ORF">BRAFLDRAFT_77846</name>
</gene>
<evidence type="ECO:0000256" key="3">
    <source>
        <dbReference type="ARBA" id="ARBA00023295"/>
    </source>
</evidence>
<dbReference type="Pfam" id="PF00150">
    <property type="entry name" value="Cellulase"/>
    <property type="match status" value="1"/>
</dbReference>
<evidence type="ECO:0000256" key="1">
    <source>
        <dbReference type="ARBA" id="ARBA00005641"/>
    </source>
</evidence>
<evidence type="ECO:0000256" key="5">
    <source>
        <dbReference type="SAM" id="SignalP"/>
    </source>
</evidence>
<keyword evidence="2 4" id="KW-0378">Hydrolase</keyword>